<keyword evidence="3" id="KW-0969">Cilium</keyword>
<keyword evidence="4" id="KW-0175">Coiled coil</keyword>
<proteinExistence type="inferred from homology"/>
<feature type="region of interest" description="Disordered" evidence="5">
    <location>
        <begin position="153"/>
        <end position="177"/>
    </location>
</feature>
<dbReference type="KEGG" id="ncc:104965342"/>
<feature type="compositionally biased region" description="Polar residues" evidence="5">
    <location>
        <begin position="154"/>
        <end position="171"/>
    </location>
</feature>
<dbReference type="Pfam" id="PF03148">
    <property type="entry name" value="Tektin"/>
    <property type="match status" value="1"/>
</dbReference>
<dbReference type="GO" id="GO:0060294">
    <property type="term" value="P:cilium movement involved in cell motility"/>
    <property type="evidence" value="ECO:0007669"/>
    <property type="project" value="UniProtKB-UniRule"/>
</dbReference>
<keyword evidence="3" id="KW-0966">Cell projection</keyword>
<feature type="compositionally biased region" description="Basic and acidic residues" evidence="5">
    <location>
        <begin position="17"/>
        <end position="27"/>
    </location>
</feature>
<dbReference type="OrthoDB" id="440745at2759"/>
<dbReference type="PRINTS" id="PR00511">
    <property type="entry name" value="TEKTIN"/>
</dbReference>
<sequence length="193" mass="21995">MAAHQGLSDSGGRKTRLQNELDSQRRATEFALRKRNHHEEQARNELEWQIKNTEDEIAEMESDIHGLDADLQAKTASLKLAHTRLENRTNRPGMDLCRDEVQYGLVNELHQLEATIIALKQKLSEAQHSLQKMKLHHSRMLQDLSRKQEALSLEQRSMTTRTRLTSPSCSDKTPVLLVPLTNSSGRSNLQLLA</sequence>
<evidence type="ECO:0000256" key="3">
    <source>
        <dbReference type="RuleBase" id="RU367040"/>
    </source>
</evidence>
<comment type="subcellular location">
    <subcellularLocation>
        <location evidence="3">Cytoplasm</location>
        <location evidence="3">Cytoskeleton</location>
        <location evidence="3">Cilium axoneme</location>
    </subcellularLocation>
</comment>
<keyword evidence="6" id="KW-1185">Reference proteome</keyword>
<keyword evidence="2" id="KW-0963">Cytoplasm</keyword>
<dbReference type="GO" id="GO:0060271">
    <property type="term" value="P:cilium assembly"/>
    <property type="evidence" value="ECO:0007669"/>
    <property type="project" value="UniProtKB-UniRule"/>
</dbReference>
<evidence type="ECO:0000256" key="1">
    <source>
        <dbReference type="ARBA" id="ARBA00007209"/>
    </source>
</evidence>
<reference evidence="7" key="1">
    <citation type="submission" date="2025-08" db="UniProtKB">
        <authorList>
            <consortium name="RefSeq"/>
        </authorList>
    </citation>
    <scope>IDENTIFICATION</scope>
    <source>
        <tissue evidence="7">Muscle</tissue>
    </source>
</reference>
<dbReference type="PANTHER" id="PTHR19960:SF7">
    <property type="entry name" value="TEKTIN"/>
    <property type="match status" value="1"/>
</dbReference>
<dbReference type="GO" id="GO:0005930">
    <property type="term" value="C:axoneme"/>
    <property type="evidence" value="ECO:0007669"/>
    <property type="project" value="UniProtKB-SubCell"/>
</dbReference>
<dbReference type="AlphaFoldDB" id="A0A6I9Q3Q2"/>
<comment type="similarity">
    <text evidence="1 3">Belongs to the tektin family.</text>
</comment>
<dbReference type="InterPro" id="IPR000435">
    <property type="entry name" value="Tektins"/>
</dbReference>
<dbReference type="GO" id="GO:0005634">
    <property type="term" value="C:nucleus"/>
    <property type="evidence" value="ECO:0007669"/>
    <property type="project" value="TreeGrafter"/>
</dbReference>
<dbReference type="RefSeq" id="XP_010792601.1">
    <property type="nucleotide sequence ID" value="XM_010794299.1"/>
</dbReference>
<name>A0A6I9Q3Q2_9TELE</name>
<organism evidence="6 7">
    <name type="scientific">Notothenia coriiceps</name>
    <name type="common">black rockcod</name>
    <dbReference type="NCBI Taxonomy" id="8208"/>
    <lineage>
        <taxon>Eukaryota</taxon>
        <taxon>Metazoa</taxon>
        <taxon>Chordata</taxon>
        <taxon>Craniata</taxon>
        <taxon>Vertebrata</taxon>
        <taxon>Euteleostomi</taxon>
        <taxon>Actinopterygii</taxon>
        <taxon>Neopterygii</taxon>
        <taxon>Teleostei</taxon>
        <taxon>Neoteleostei</taxon>
        <taxon>Acanthomorphata</taxon>
        <taxon>Eupercaria</taxon>
        <taxon>Perciformes</taxon>
        <taxon>Notothenioidei</taxon>
        <taxon>Nototheniidae</taxon>
        <taxon>Notothenia</taxon>
    </lineage>
</organism>
<dbReference type="PANTHER" id="PTHR19960">
    <property type="entry name" value="TEKTIN"/>
    <property type="match status" value="1"/>
</dbReference>
<protein>
    <recommendedName>
        <fullName evidence="3">Tektin</fullName>
    </recommendedName>
</protein>
<evidence type="ECO:0000313" key="7">
    <source>
        <dbReference type="RefSeq" id="XP_010792601.1"/>
    </source>
</evidence>
<evidence type="ECO:0000256" key="2">
    <source>
        <dbReference type="ARBA" id="ARBA00022490"/>
    </source>
</evidence>
<evidence type="ECO:0000256" key="5">
    <source>
        <dbReference type="SAM" id="MobiDB-lite"/>
    </source>
</evidence>
<dbReference type="InterPro" id="IPR048256">
    <property type="entry name" value="Tektin-like"/>
</dbReference>
<evidence type="ECO:0000256" key="4">
    <source>
        <dbReference type="SAM" id="Coils"/>
    </source>
</evidence>
<keyword evidence="3" id="KW-0282">Flagellum</keyword>
<feature type="coiled-coil region" evidence="4">
    <location>
        <begin position="36"/>
        <end position="70"/>
    </location>
</feature>
<dbReference type="GeneID" id="104965342"/>
<feature type="region of interest" description="Disordered" evidence="5">
    <location>
        <begin position="1"/>
        <end position="27"/>
    </location>
</feature>
<dbReference type="GO" id="GO:0015630">
    <property type="term" value="C:microtubule cytoskeleton"/>
    <property type="evidence" value="ECO:0007669"/>
    <property type="project" value="UniProtKB-UniRule"/>
</dbReference>
<accession>A0A6I9Q3Q2</accession>
<evidence type="ECO:0000313" key="6">
    <source>
        <dbReference type="Proteomes" id="UP000504611"/>
    </source>
</evidence>
<gene>
    <name evidence="7" type="primary">LOC104965342</name>
</gene>
<dbReference type="Proteomes" id="UP000504611">
    <property type="component" value="Unplaced"/>
</dbReference>